<organism evidence="4 5">
    <name type="scientific">Kluyveromyces lactis (strain ATCC 8585 / CBS 2359 / DSM 70799 / NBRC 1267 / NRRL Y-1140 / WM37)</name>
    <name type="common">Yeast</name>
    <name type="synonym">Candida sphaerica</name>
    <dbReference type="NCBI Taxonomy" id="284590"/>
    <lineage>
        <taxon>Eukaryota</taxon>
        <taxon>Fungi</taxon>
        <taxon>Dikarya</taxon>
        <taxon>Ascomycota</taxon>
        <taxon>Saccharomycotina</taxon>
        <taxon>Saccharomycetes</taxon>
        <taxon>Saccharomycetales</taxon>
        <taxon>Saccharomycetaceae</taxon>
        <taxon>Kluyveromyces</taxon>
    </lineage>
</organism>
<feature type="domain" description="Phospholipid/glycerol acyltransferase" evidence="3">
    <location>
        <begin position="62"/>
        <end position="283"/>
    </location>
</feature>
<dbReference type="FunCoup" id="Q6CJT4">
    <property type="interactions" value="2070"/>
</dbReference>
<dbReference type="GO" id="GO:0008654">
    <property type="term" value="P:phospholipid biosynthetic process"/>
    <property type="evidence" value="ECO:0007669"/>
    <property type="project" value="TreeGrafter"/>
</dbReference>
<dbReference type="InterPro" id="IPR002123">
    <property type="entry name" value="Plipid/glycerol_acylTrfase"/>
</dbReference>
<dbReference type="GO" id="GO:0016287">
    <property type="term" value="F:glycerone-phosphate O-acyltransferase activity"/>
    <property type="evidence" value="ECO:0007669"/>
    <property type="project" value="TreeGrafter"/>
</dbReference>
<feature type="region of interest" description="Disordered" evidence="1">
    <location>
        <begin position="680"/>
        <end position="724"/>
    </location>
</feature>
<dbReference type="GO" id="GO:0004366">
    <property type="term" value="F:glycerol-3-phosphate O-acyltransferase activity"/>
    <property type="evidence" value="ECO:0007669"/>
    <property type="project" value="TreeGrafter"/>
</dbReference>
<name>Q6CJT4_KLULA</name>
<dbReference type="InParanoid" id="Q6CJT4"/>
<feature type="compositionally biased region" description="Acidic residues" evidence="1">
    <location>
        <begin position="627"/>
        <end position="645"/>
    </location>
</feature>
<keyword evidence="2" id="KW-0472">Membrane</keyword>
<feature type="compositionally biased region" description="Low complexity" evidence="1">
    <location>
        <begin position="649"/>
        <end position="662"/>
    </location>
</feature>
<evidence type="ECO:0000256" key="2">
    <source>
        <dbReference type="SAM" id="Phobius"/>
    </source>
</evidence>
<evidence type="ECO:0000313" key="4">
    <source>
        <dbReference type="EMBL" id="CAG98513.1"/>
    </source>
</evidence>
<dbReference type="EMBL" id="CR382126">
    <property type="protein sequence ID" value="CAG98513.1"/>
    <property type="molecule type" value="Genomic_DNA"/>
</dbReference>
<dbReference type="Proteomes" id="UP000000598">
    <property type="component" value="Chromosome F"/>
</dbReference>
<keyword evidence="5" id="KW-1185">Reference proteome</keyword>
<feature type="transmembrane region" description="Helical" evidence="2">
    <location>
        <begin position="26"/>
        <end position="43"/>
    </location>
</feature>
<accession>Q6CJT4</accession>
<dbReference type="STRING" id="284590.Q6CJT4"/>
<evidence type="ECO:0000259" key="3">
    <source>
        <dbReference type="SMART" id="SM00563"/>
    </source>
</evidence>
<dbReference type="SMART" id="SM00563">
    <property type="entry name" value="PlsC"/>
    <property type="match status" value="1"/>
</dbReference>
<feature type="transmembrane region" description="Helical" evidence="2">
    <location>
        <begin position="492"/>
        <end position="521"/>
    </location>
</feature>
<dbReference type="InterPro" id="IPR052744">
    <property type="entry name" value="GPAT/DAPAT"/>
</dbReference>
<dbReference type="KEGG" id="kla:KLLA0_F16104g"/>
<dbReference type="PaxDb" id="284590-Q6CJT4"/>
<dbReference type="PANTHER" id="PTHR31605">
    <property type="entry name" value="GLYCEROL-3-PHOSPHATE O-ACYLTRANSFERASE 1"/>
    <property type="match status" value="1"/>
</dbReference>
<feature type="transmembrane region" description="Helical" evidence="2">
    <location>
        <begin position="447"/>
        <end position="471"/>
    </location>
</feature>
<keyword evidence="2" id="KW-1133">Transmembrane helix</keyword>
<protein>
    <submittedName>
        <fullName evidence="4">KLLA0F16104p</fullName>
    </submittedName>
</protein>
<dbReference type="OMA" id="RSRQTCF"/>
<feature type="region of interest" description="Disordered" evidence="1">
    <location>
        <begin position="626"/>
        <end position="662"/>
    </location>
</feature>
<feature type="transmembrane region" description="Helical" evidence="2">
    <location>
        <begin position="541"/>
        <end position="561"/>
    </location>
</feature>
<dbReference type="AlphaFoldDB" id="Q6CJT4"/>
<proteinExistence type="predicted"/>
<reference evidence="4 5" key="1">
    <citation type="journal article" date="2004" name="Nature">
        <title>Genome evolution in yeasts.</title>
        <authorList>
            <consortium name="Genolevures"/>
            <person name="Dujon B."/>
            <person name="Sherman D."/>
            <person name="Fischer G."/>
            <person name="Durrens P."/>
            <person name="Casaregola S."/>
            <person name="Lafontaine I."/>
            <person name="de Montigny J."/>
            <person name="Marck C."/>
            <person name="Neuveglise C."/>
            <person name="Talla E."/>
            <person name="Goffard N."/>
            <person name="Frangeul L."/>
            <person name="Aigle M."/>
            <person name="Anthouard V."/>
            <person name="Babour A."/>
            <person name="Barbe V."/>
            <person name="Barnay S."/>
            <person name="Blanchin S."/>
            <person name="Beckerich J.M."/>
            <person name="Beyne E."/>
            <person name="Bleykasten C."/>
            <person name="Boisrame A."/>
            <person name="Boyer J."/>
            <person name="Cattolico L."/>
            <person name="Confanioleri F."/>
            <person name="de Daruvar A."/>
            <person name="Despons L."/>
            <person name="Fabre E."/>
            <person name="Fairhead C."/>
            <person name="Ferry-Dumazet H."/>
            <person name="Groppi A."/>
            <person name="Hantraye F."/>
            <person name="Hennequin C."/>
            <person name="Jauniaux N."/>
            <person name="Joyet P."/>
            <person name="Kachouri R."/>
            <person name="Kerrest A."/>
            <person name="Koszul R."/>
            <person name="Lemaire M."/>
            <person name="Lesur I."/>
            <person name="Ma L."/>
            <person name="Muller H."/>
            <person name="Nicaud J.M."/>
            <person name="Nikolski M."/>
            <person name="Oztas S."/>
            <person name="Ozier-Kalogeropoulos O."/>
            <person name="Pellenz S."/>
            <person name="Potier S."/>
            <person name="Richard G.F."/>
            <person name="Straub M.L."/>
            <person name="Suleau A."/>
            <person name="Swennene D."/>
            <person name="Tekaia F."/>
            <person name="Wesolowski-Louvel M."/>
            <person name="Westhof E."/>
            <person name="Wirth B."/>
            <person name="Zeniou-Meyer M."/>
            <person name="Zivanovic I."/>
            <person name="Bolotin-Fukuhara M."/>
            <person name="Thierry A."/>
            <person name="Bouchier C."/>
            <person name="Caudron B."/>
            <person name="Scarpelli C."/>
            <person name="Gaillardin C."/>
            <person name="Weissenbach J."/>
            <person name="Wincker P."/>
            <person name="Souciet J.L."/>
        </authorList>
    </citation>
    <scope>NUCLEOTIDE SEQUENCE [LARGE SCALE GENOMIC DNA]</scope>
    <source>
        <strain evidence="5">ATCC 8585 / CBS 2359 / DSM 70799 / NBRC 1267 / NRRL Y-1140 / WM37</strain>
    </source>
</reference>
<gene>
    <name evidence="4" type="ORF">KLLA0_F16104g</name>
</gene>
<keyword evidence="2" id="KW-0812">Transmembrane</keyword>
<dbReference type="eggNOG" id="ENOG502QQ2N">
    <property type="taxonomic scope" value="Eukaryota"/>
</dbReference>
<sequence length="724" mass="82139">MAAKIPHVDSNYRNDYTGKKYTFRSWLYDVAVFIFDIVFTIFFREIQVRGSYHVPTKNTPTILVCAPHANQFIDACLVMSQTRKITGSRSKQTCFVTAEGSMKNNRFVGLFGSWTGAIPVPRVQDNLAPVASHFKLYIPNYDSDPTLVKLMSFEGPVRATSHFTPKSLIGLPGYIGSAQIETVVDDETIRLRKPFPDNNRVKNCVSKPTSFLYAEKIDNSKVFENVFNHLHTRGCVGIFPEGGSHDRPSLLPLKAGVAIMALGAAAADPTMEVHVVPCGLHYFHRNKFRSRATLEYTEPIIVTGEMGAAYLKDPRGATSSLLKRIEEALYSVTMNADDYDTLMAVQTARRLYQLSKRSTTGSTLPLSDNDSNHRIPLPLVVEMNRRLLVGYSKFKGEPRIQHLKKAIQDYNRMLFKMGLKDHQIMNLHPKDEKWIVLVTLLIRCVQVYFIVLMSFPGVILFSPIFITCKYFSRKKALEGLKKSTVKIKGQDLIATWKIVVAISMAPTLYTIYSLIMVYITRKHPSLYNWLIVPHFIFKSKLLYFIYCYVVLILATYVSFVTGEIGMDIVKSFPPLLVSLLYPGHTCEKLKKTRMKLSQDITEVCNDLGPMVFPDLKEKRELRKEFFENDGSEIEDKDSDREADEEPNTRSRSSSVYSNDSSVSNALSKINSRGSLVDIPIFSDGPHCYQTEDQDFPTSSVDIEPLQPHSKIASLIRQRREKEED</sequence>
<evidence type="ECO:0000256" key="1">
    <source>
        <dbReference type="SAM" id="MobiDB-lite"/>
    </source>
</evidence>
<dbReference type="PANTHER" id="PTHR31605:SF2">
    <property type="entry name" value="GLYCEROL-3-PHOSPHATE O-ACYLTRANSFERASE 2"/>
    <property type="match status" value="1"/>
</dbReference>
<dbReference type="SUPFAM" id="SSF69593">
    <property type="entry name" value="Glycerol-3-phosphate (1)-acyltransferase"/>
    <property type="match status" value="1"/>
</dbReference>
<evidence type="ECO:0000313" key="5">
    <source>
        <dbReference type="Proteomes" id="UP000000598"/>
    </source>
</evidence>
<dbReference type="HOGENOM" id="CLU_007860_1_0_1"/>